<evidence type="ECO:0000313" key="2">
    <source>
        <dbReference type="Proteomes" id="UP000038009"/>
    </source>
</evidence>
<keyword evidence="2" id="KW-1185">Reference proteome</keyword>
<dbReference type="Proteomes" id="UP000038009">
    <property type="component" value="Unassembled WGS sequence"/>
</dbReference>
<dbReference type="EMBL" id="LJSK01000156">
    <property type="protein sequence ID" value="KPI85979.1"/>
    <property type="molecule type" value="Genomic_DNA"/>
</dbReference>
<dbReference type="OrthoDB" id="278211at2759"/>
<dbReference type="GO" id="GO:0031499">
    <property type="term" value="C:TRAMP complex"/>
    <property type="evidence" value="ECO:0007669"/>
    <property type="project" value="TreeGrafter"/>
</dbReference>
<reference evidence="1 2" key="1">
    <citation type="journal article" date="2015" name="PLoS Pathog.">
        <title>Leptomonas seymouri: Adaptations to the Dixenous Life Cycle Analyzed by Genome Sequencing, Transcriptome Profiling and Co-infection with Leishmania donovani.</title>
        <authorList>
            <person name="Kraeva N."/>
            <person name="Butenko A."/>
            <person name="Hlavacova J."/>
            <person name="Kostygov A."/>
            <person name="Myskova J."/>
            <person name="Grybchuk D."/>
            <person name="Lestinova T."/>
            <person name="Votypka J."/>
            <person name="Volf P."/>
            <person name="Opperdoes F."/>
            <person name="Flegontov P."/>
            <person name="Lukes J."/>
            <person name="Yurchenko V."/>
        </authorList>
    </citation>
    <scope>NUCLEOTIDE SEQUENCE [LARGE SCALE GENOMIC DNA]</scope>
    <source>
        <strain evidence="1 2">ATCC 30220</strain>
    </source>
</reference>
<dbReference type="InterPro" id="IPR045862">
    <property type="entry name" value="Trf4-like"/>
</dbReference>
<dbReference type="OMA" id="HEGISPY"/>
<name>A0A0N0P528_LEPSE</name>
<protein>
    <recommendedName>
        <fullName evidence="3">PAP-associated domain-containing protein</fullName>
    </recommendedName>
</protein>
<dbReference type="PANTHER" id="PTHR23092:SF47">
    <property type="entry name" value="POLYMERASE SIGMA, PUTATIVE-RELATED"/>
    <property type="match status" value="1"/>
</dbReference>
<dbReference type="GO" id="GO:0003729">
    <property type="term" value="F:mRNA binding"/>
    <property type="evidence" value="ECO:0007669"/>
    <property type="project" value="TreeGrafter"/>
</dbReference>
<proteinExistence type="predicted"/>
<evidence type="ECO:0008006" key="3">
    <source>
        <dbReference type="Google" id="ProtNLM"/>
    </source>
</evidence>
<dbReference type="GO" id="GO:0043634">
    <property type="term" value="P:polyadenylation-dependent ncRNA catabolic process"/>
    <property type="evidence" value="ECO:0007669"/>
    <property type="project" value="TreeGrafter"/>
</dbReference>
<evidence type="ECO:0000313" key="1">
    <source>
        <dbReference type="EMBL" id="KPI85979.1"/>
    </source>
</evidence>
<dbReference type="GO" id="GO:0005730">
    <property type="term" value="C:nucleolus"/>
    <property type="evidence" value="ECO:0007669"/>
    <property type="project" value="TreeGrafter"/>
</dbReference>
<dbReference type="AlphaFoldDB" id="A0A0N0P528"/>
<dbReference type="PANTHER" id="PTHR23092">
    <property type="entry name" value="POLY(A) RNA POLYMERASE"/>
    <property type="match status" value="1"/>
</dbReference>
<dbReference type="Gene3D" id="1.10.1410.10">
    <property type="match status" value="1"/>
</dbReference>
<dbReference type="GO" id="GO:0031123">
    <property type="term" value="P:RNA 3'-end processing"/>
    <property type="evidence" value="ECO:0007669"/>
    <property type="project" value="TreeGrafter"/>
</dbReference>
<gene>
    <name evidence="1" type="ORF">ABL78_4981</name>
</gene>
<accession>A0A0N0P528</accession>
<organism evidence="1 2">
    <name type="scientific">Leptomonas seymouri</name>
    <dbReference type="NCBI Taxonomy" id="5684"/>
    <lineage>
        <taxon>Eukaryota</taxon>
        <taxon>Discoba</taxon>
        <taxon>Euglenozoa</taxon>
        <taxon>Kinetoplastea</taxon>
        <taxon>Metakinetoplastina</taxon>
        <taxon>Trypanosomatida</taxon>
        <taxon>Trypanosomatidae</taxon>
        <taxon>Leishmaniinae</taxon>
        <taxon>Leptomonas</taxon>
    </lineage>
</organism>
<dbReference type="SUPFAM" id="SSF81631">
    <property type="entry name" value="PAP/OAS1 substrate-binding domain"/>
    <property type="match status" value="1"/>
</dbReference>
<dbReference type="GO" id="GO:1990817">
    <property type="term" value="F:poly(A) RNA polymerase activity"/>
    <property type="evidence" value="ECO:0007669"/>
    <property type="project" value="InterPro"/>
</dbReference>
<sequence>MQPNHYHTSTSTCSSAHAVDPPNGNRYVHCPYYIPATSPLAASDGALDLHDSGLHDYSPARVGSLGTPRTSESWSQFSVAAACSSYAFAGSNDGHLRPNSGATHFTPDASSSFALAYHAADSNNAVLLPTPPLLKALAKQCQPSPPWCVGSVVPPRLGDEVLRFNEFNTPTQEEEATCKSCAASMEAILQRVWPGASLQPSGATAAGQSSTKGATVHYYATGTSDATEEQMQTWMRAANEVGAQVSFTRDNRELPCAVLIDSRTGHRCCIRYGDNAVEALAETSELLWRSVAACPVTLAAFNTLLALLSQNRILDESGSAHTLLSGEAVAIMLLAVVNSYDSSDVPDAGRVLLDFFLTYGFESYFNAAQSSVSVRGFGAPTAKKHPNAQLSVLDPIDEMVNVTPRVDRFGSIQAVFNYCYAALLQYAQVRPSLHRAQSALSTIIGGEPYWVRVLRFYHLQVEPYHSVIQLKKHLLVQHL</sequence>
<comment type="caution">
    <text evidence="1">The sequence shown here is derived from an EMBL/GenBank/DDBJ whole genome shotgun (WGS) entry which is preliminary data.</text>
</comment>
<dbReference type="VEuPathDB" id="TriTrypDB:Lsey_0156_0230"/>